<gene>
    <name evidence="1" type="ORF">QBE54_09165</name>
</gene>
<dbReference type="PIRSF" id="PIRSF033563">
    <property type="entry name" value="UCP033563"/>
    <property type="match status" value="1"/>
</dbReference>
<accession>A0ABZ2YBV0</accession>
<evidence type="ECO:0000313" key="1">
    <source>
        <dbReference type="EMBL" id="WZL75746.1"/>
    </source>
</evidence>
<reference evidence="1 2" key="1">
    <citation type="submission" date="2023-03" db="EMBL/GenBank/DDBJ databases">
        <title>Novel Species.</title>
        <authorList>
            <person name="Ma S."/>
        </authorList>
    </citation>
    <scope>NUCLEOTIDE SEQUENCE [LARGE SCALE GENOMIC DNA]</scope>
    <source>
        <strain evidence="1 2">B11</strain>
    </source>
</reference>
<dbReference type="PANTHER" id="PTHR36454:SF1">
    <property type="entry name" value="DUF1015 DOMAIN-CONTAINING PROTEIN"/>
    <property type="match status" value="1"/>
</dbReference>
<evidence type="ECO:0000313" key="2">
    <source>
        <dbReference type="Proteomes" id="UP001461341"/>
    </source>
</evidence>
<dbReference type="RefSeq" id="WP_369017896.1">
    <property type="nucleotide sequence ID" value="NZ_CP121689.1"/>
</dbReference>
<dbReference type="Proteomes" id="UP001461341">
    <property type="component" value="Chromosome"/>
</dbReference>
<sequence>MAVLKPFRGYHYSQRLIEKGHIGELVAPPYDVISRRKKELLARNPQNIVHVILGKDDSGYQNAAKLFRNWLAKEVIERDSLPAFYVYEQEFTVPRSGEKKVRTGFITLVRIEEFEKRIILPHEKTMPKYSQDRLELLRATEANLEQIFGIFNESTMEVDSLLEENKKRENLLMEFVDFDGVLHRIFRISDTRVIDRIRRLLNPRTIILADGHHRYETSLMYRQEVREKLGDPPGDLPADYVMMTLVNLKNPGLLVLPTHRLIHGLPVERIKDFFKRCEEYFVVHLFEGEESMELFLEQAPPNTIGVYDKVEGTWGCITLRDRRIMDEKLGKEDVNRYLDTSVLHKLVFEEILGIDEETQKKNLYIDYLRGTKDVFQIANEENEYQLVFVMKPTPLEDVERAVHAFQRMPQKSTYFYPKVWSGLIMRLLEEE</sequence>
<protein>
    <submittedName>
        <fullName evidence="1">DUF1015 domain-containing protein</fullName>
    </submittedName>
</protein>
<dbReference type="EMBL" id="CP121689">
    <property type="protein sequence ID" value="WZL75746.1"/>
    <property type="molecule type" value="Genomic_DNA"/>
</dbReference>
<dbReference type="PANTHER" id="PTHR36454">
    <property type="entry name" value="LMO2823 PROTEIN"/>
    <property type="match status" value="1"/>
</dbReference>
<organism evidence="1 2">
    <name type="scientific">Thermatribacter velox</name>
    <dbReference type="NCBI Taxonomy" id="3039681"/>
    <lineage>
        <taxon>Bacteria</taxon>
        <taxon>Pseudomonadati</taxon>
        <taxon>Atribacterota</taxon>
        <taxon>Atribacteria</taxon>
        <taxon>Atribacterales</taxon>
        <taxon>Thermatribacteraceae</taxon>
        <taxon>Thermatribacter</taxon>
    </lineage>
</organism>
<dbReference type="Pfam" id="PF06245">
    <property type="entry name" value="DUF1015"/>
    <property type="match status" value="1"/>
</dbReference>
<name>A0ABZ2YBV0_9BACT</name>
<keyword evidence="2" id="KW-1185">Reference proteome</keyword>
<proteinExistence type="predicted"/>
<dbReference type="InterPro" id="IPR008323">
    <property type="entry name" value="UCP033563"/>
</dbReference>